<dbReference type="KEGG" id="panm:D3795_10410"/>
<evidence type="ECO:0000313" key="2">
    <source>
        <dbReference type="EMBL" id="QGT96543.1"/>
    </source>
</evidence>
<dbReference type="RefSeq" id="WP_156268518.1">
    <property type="nucleotide sequence ID" value="NZ_CP032551.1"/>
</dbReference>
<keyword evidence="1" id="KW-0812">Transmembrane</keyword>
<protein>
    <recommendedName>
        <fullName evidence="4">Type II secretory pathway component</fullName>
    </recommendedName>
</protein>
<gene>
    <name evidence="2" type="ORF">D3795_10410</name>
</gene>
<reference evidence="2 3" key="1">
    <citation type="submission" date="2018-09" db="EMBL/GenBank/DDBJ databases">
        <title>Whole genome sequencing of Idiomarina andamanensis W-5T (LMG 29773T= JCM 31645T).</title>
        <authorList>
            <person name="Das S.K."/>
        </authorList>
    </citation>
    <scope>NUCLEOTIDE SEQUENCE [LARGE SCALE GENOMIC DNA]</scope>
    <source>
        <strain evidence="2 3">W-5T</strain>
    </source>
</reference>
<evidence type="ECO:0000256" key="1">
    <source>
        <dbReference type="SAM" id="Phobius"/>
    </source>
</evidence>
<keyword evidence="3" id="KW-1185">Reference proteome</keyword>
<keyword evidence="1" id="KW-0472">Membrane</keyword>
<accession>A0AA92EV94</accession>
<evidence type="ECO:0000313" key="3">
    <source>
        <dbReference type="Proteomes" id="UP000427820"/>
    </source>
</evidence>
<evidence type="ECO:0008006" key="4">
    <source>
        <dbReference type="Google" id="ProtNLM"/>
    </source>
</evidence>
<organism evidence="2 3">
    <name type="scientific">Pseudidiomarina andamanensis</name>
    <dbReference type="NCBI Taxonomy" id="1940690"/>
    <lineage>
        <taxon>Bacteria</taxon>
        <taxon>Pseudomonadati</taxon>
        <taxon>Pseudomonadota</taxon>
        <taxon>Gammaproteobacteria</taxon>
        <taxon>Alteromonadales</taxon>
        <taxon>Idiomarinaceae</taxon>
        <taxon>Pseudidiomarina</taxon>
    </lineage>
</organism>
<keyword evidence="1" id="KW-1133">Transmembrane helix</keyword>
<dbReference type="AlphaFoldDB" id="A0AA92EV94"/>
<feature type="transmembrane region" description="Helical" evidence="1">
    <location>
        <begin position="20"/>
        <end position="40"/>
    </location>
</feature>
<name>A0AA92EV94_9GAMM</name>
<proteinExistence type="predicted"/>
<dbReference type="Proteomes" id="UP000427820">
    <property type="component" value="Chromosome"/>
</dbReference>
<dbReference type="EMBL" id="CP032551">
    <property type="protein sequence ID" value="QGT96543.1"/>
    <property type="molecule type" value="Genomic_DNA"/>
</dbReference>
<sequence length="159" mass="16970">MFPNLSYSQCVRLPAKQRGAALAVAVFIIVIMSLIGVAMVRILGNSSQAIVGEVYGSRAQLAARAGAELFLTELFPHDAPAAQGLCPVRTASPPPEVRPEQLFTINGLKNCSTTIFCDRAELNSPYQGDHFRIIAQGECAAGDMTYSKVLMLEAGDGIL</sequence>